<protein>
    <recommendedName>
        <fullName evidence="2">Rad51-like C-terminal domain-containing protein</fullName>
    </recommendedName>
</protein>
<dbReference type="Pfam" id="PF08423">
    <property type="entry name" value="Rad51"/>
    <property type="match status" value="1"/>
</dbReference>
<dbReference type="SUPFAM" id="SSF52540">
    <property type="entry name" value="P-loop containing nucleoside triphosphate hydrolases"/>
    <property type="match status" value="1"/>
</dbReference>
<dbReference type="GO" id="GO:0000724">
    <property type="term" value="P:double-strand break repair via homologous recombination"/>
    <property type="evidence" value="ECO:0007669"/>
    <property type="project" value="InterPro"/>
</dbReference>
<organism evidence="3 4">
    <name type="scientific">Littorina saxatilis</name>
    <dbReference type="NCBI Taxonomy" id="31220"/>
    <lineage>
        <taxon>Eukaryota</taxon>
        <taxon>Metazoa</taxon>
        <taxon>Spiralia</taxon>
        <taxon>Lophotrochozoa</taxon>
        <taxon>Mollusca</taxon>
        <taxon>Gastropoda</taxon>
        <taxon>Caenogastropoda</taxon>
        <taxon>Littorinimorpha</taxon>
        <taxon>Littorinoidea</taxon>
        <taxon>Littorinidae</taxon>
        <taxon>Littorina</taxon>
    </lineage>
</organism>
<dbReference type="InterPro" id="IPR013632">
    <property type="entry name" value="Rad51_C"/>
</dbReference>
<feature type="region of interest" description="Disordered" evidence="1">
    <location>
        <begin position="113"/>
        <end position="283"/>
    </location>
</feature>
<dbReference type="PANTHER" id="PTHR46644:SF2">
    <property type="entry name" value="DNA REPAIR PROTEIN XRCC2"/>
    <property type="match status" value="1"/>
</dbReference>
<evidence type="ECO:0000313" key="3">
    <source>
        <dbReference type="EMBL" id="KAK7094398.1"/>
    </source>
</evidence>
<feature type="compositionally biased region" description="Basic and acidic residues" evidence="1">
    <location>
        <begin position="231"/>
        <end position="243"/>
    </location>
</feature>
<evidence type="ECO:0000313" key="4">
    <source>
        <dbReference type="Proteomes" id="UP001374579"/>
    </source>
</evidence>
<dbReference type="InterPro" id="IPR030547">
    <property type="entry name" value="XRCC2"/>
</dbReference>
<feature type="domain" description="Rad51-like C-terminal" evidence="2">
    <location>
        <begin position="334"/>
        <end position="430"/>
    </location>
</feature>
<dbReference type="GO" id="GO:0000400">
    <property type="term" value="F:four-way junction DNA binding"/>
    <property type="evidence" value="ECO:0007669"/>
    <property type="project" value="TreeGrafter"/>
</dbReference>
<dbReference type="GO" id="GO:0005813">
    <property type="term" value="C:centrosome"/>
    <property type="evidence" value="ECO:0007669"/>
    <property type="project" value="TreeGrafter"/>
</dbReference>
<dbReference type="Proteomes" id="UP001374579">
    <property type="component" value="Unassembled WGS sequence"/>
</dbReference>
<sequence length="502" mass="54016">MSDAAKIESGAQLLARLGPRPSVHGLESAVPGFNLTPGDVVELYGREGVGKTELLLHLLTSTLLPPSRGQRGHCDNQAQVVWVDCDIKFSVLRLAVLLEQRIMTMMGNIEERGDTCGGDSETLGESGLKRWDSGVDGGGKNAGKVGERGDGSVGDCSLKRSCGDLHPSGESADSKDQHENQKSNEADSSYKHKMSSKRNSLPACSGLKRKACQMDDDKVSSEKLSPSLLVERSERCDEKEETRPPSGSIQSGGGDTQYEGLEHFSESTDSAKRSQQESVDSLPASCASLAATDRAEPDNTNVDLLPTSYAVTDRAEPDNAPGQLSGEDTERRVQECLERVQVARCTSSQQLLCTLHSLDAAMATNRNIVLLVIDSISAFFWSDRCKDLTSGPTSLLHKNMLHVADSVKKMAQSYGVLVAVSKQALIKARPKDGVFSPADGSRGDQHVEFLGKAWSDTVTQRCVCSKRVQGDRGAGLTRYTLAAAKGTKQFVISESGVYFDDD</sequence>
<dbReference type="GO" id="GO:0033063">
    <property type="term" value="C:Rad51B-Rad51C-Rad51D-XRCC2 complex"/>
    <property type="evidence" value="ECO:0007669"/>
    <property type="project" value="InterPro"/>
</dbReference>
<dbReference type="InterPro" id="IPR027417">
    <property type="entry name" value="P-loop_NTPase"/>
</dbReference>
<accession>A0AAN9G3R7</accession>
<feature type="compositionally biased region" description="Basic and acidic residues" evidence="1">
    <location>
        <begin position="212"/>
        <end position="221"/>
    </location>
</feature>
<proteinExistence type="predicted"/>
<dbReference type="PANTHER" id="PTHR46644">
    <property type="entry name" value="DNA REPAIR PROTEIN XRCC2"/>
    <property type="match status" value="1"/>
</dbReference>
<feature type="compositionally biased region" description="Basic and acidic residues" evidence="1">
    <location>
        <begin position="172"/>
        <end position="190"/>
    </location>
</feature>
<dbReference type="EMBL" id="JBAMIC010000018">
    <property type="protein sequence ID" value="KAK7094398.1"/>
    <property type="molecule type" value="Genomic_DNA"/>
</dbReference>
<dbReference type="GO" id="GO:0042148">
    <property type="term" value="P:DNA strand invasion"/>
    <property type="evidence" value="ECO:0007669"/>
    <property type="project" value="TreeGrafter"/>
</dbReference>
<evidence type="ECO:0000256" key="1">
    <source>
        <dbReference type="SAM" id="MobiDB-lite"/>
    </source>
</evidence>
<comment type="caution">
    <text evidence="3">The sequence shown here is derived from an EMBL/GenBank/DDBJ whole genome shotgun (WGS) entry which is preliminary data.</text>
</comment>
<reference evidence="3 4" key="1">
    <citation type="submission" date="2024-02" db="EMBL/GenBank/DDBJ databases">
        <title>Chromosome-scale genome assembly of the rough periwinkle Littorina saxatilis.</title>
        <authorList>
            <person name="De Jode A."/>
            <person name="Faria R."/>
            <person name="Formenti G."/>
            <person name="Sims Y."/>
            <person name="Smith T.P."/>
            <person name="Tracey A."/>
            <person name="Wood J.M.D."/>
            <person name="Zagrodzka Z.B."/>
            <person name="Johannesson K."/>
            <person name="Butlin R.K."/>
            <person name="Leder E.H."/>
        </authorList>
    </citation>
    <scope>NUCLEOTIDE SEQUENCE [LARGE SCALE GENOMIC DNA]</scope>
    <source>
        <strain evidence="3">Snail1</strain>
        <tissue evidence="3">Muscle</tissue>
    </source>
</reference>
<dbReference type="Gene3D" id="3.40.50.300">
    <property type="entry name" value="P-loop containing nucleotide triphosphate hydrolases"/>
    <property type="match status" value="2"/>
</dbReference>
<keyword evidence="4" id="KW-1185">Reference proteome</keyword>
<gene>
    <name evidence="3" type="ORF">V1264_005970</name>
</gene>
<feature type="compositionally biased region" description="Basic and acidic residues" evidence="1">
    <location>
        <begin position="260"/>
        <end position="275"/>
    </location>
</feature>
<name>A0AAN9G3R7_9CAEN</name>
<dbReference type="AlphaFoldDB" id="A0AAN9G3R7"/>
<dbReference type="GO" id="GO:0005657">
    <property type="term" value="C:replication fork"/>
    <property type="evidence" value="ECO:0007669"/>
    <property type="project" value="InterPro"/>
</dbReference>
<evidence type="ECO:0000259" key="2">
    <source>
        <dbReference type="Pfam" id="PF08423"/>
    </source>
</evidence>